<name>A0ABV5ZUP7_9PSEU</name>
<keyword evidence="2" id="KW-1185">Reference proteome</keyword>
<gene>
    <name evidence="1" type="ORF">ACFFQA_11815</name>
</gene>
<evidence type="ECO:0000313" key="2">
    <source>
        <dbReference type="Proteomes" id="UP001589693"/>
    </source>
</evidence>
<proteinExistence type="predicted"/>
<evidence type="ECO:0000313" key="1">
    <source>
        <dbReference type="EMBL" id="MFB9904617.1"/>
    </source>
</evidence>
<sequence length="243" mass="26700">MTRLLLKLELAEPSLGQDHRLQAEEAGLQLKENLESWRINLRDWIEVGTRISLSQASVERFDAHDELQLWYSNQEGGHTLPLGSVMGPAIELSSAAVSRACWQSVLEKARIGERPPAEHLFLRDARVNLKKMDFRRSVLDSATATELALVGLIKREADGFPGAFGSVMVDFVRSSHGGIAGYLDFLKSLGVRLSGRIKSCVAGPRNLAIHTGDMLGREIALKALEVASEVVDLLHPRSSLLAQ</sequence>
<dbReference type="RefSeq" id="WP_377851821.1">
    <property type="nucleotide sequence ID" value="NZ_JBHLZU010000010.1"/>
</dbReference>
<accession>A0ABV5ZUP7</accession>
<organism evidence="1 2">
    <name type="scientific">Allokutzneria oryzae</name>
    <dbReference type="NCBI Taxonomy" id="1378989"/>
    <lineage>
        <taxon>Bacteria</taxon>
        <taxon>Bacillati</taxon>
        <taxon>Actinomycetota</taxon>
        <taxon>Actinomycetes</taxon>
        <taxon>Pseudonocardiales</taxon>
        <taxon>Pseudonocardiaceae</taxon>
        <taxon>Allokutzneria</taxon>
    </lineage>
</organism>
<dbReference type="EMBL" id="JBHLZU010000010">
    <property type="protein sequence ID" value="MFB9904617.1"/>
    <property type="molecule type" value="Genomic_DNA"/>
</dbReference>
<protein>
    <submittedName>
        <fullName evidence="1">Uncharacterized protein</fullName>
    </submittedName>
</protein>
<comment type="caution">
    <text evidence="1">The sequence shown here is derived from an EMBL/GenBank/DDBJ whole genome shotgun (WGS) entry which is preliminary data.</text>
</comment>
<dbReference type="Proteomes" id="UP001589693">
    <property type="component" value="Unassembled WGS sequence"/>
</dbReference>
<reference evidence="1 2" key="1">
    <citation type="submission" date="2024-09" db="EMBL/GenBank/DDBJ databases">
        <authorList>
            <person name="Sun Q."/>
            <person name="Mori K."/>
        </authorList>
    </citation>
    <scope>NUCLEOTIDE SEQUENCE [LARGE SCALE GENOMIC DNA]</scope>
    <source>
        <strain evidence="1 2">TBRC 7907</strain>
    </source>
</reference>